<proteinExistence type="predicted"/>
<evidence type="ECO:0000256" key="1">
    <source>
        <dbReference type="SAM" id="SignalP"/>
    </source>
</evidence>
<dbReference type="EMBL" id="BMGY01000008">
    <property type="protein sequence ID" value="GGH83271.1"/>
    <property type="molecule type" value="Genomic_DNA"/>
</dbReference>
<organism evidence="2 3">
    <name type="scientific">Hymenobacter frigidus</name>
    <dbReference type="NCBI Taxonomy" id="1524095"/>
    <lineage>
        <taxon>Bacteria</taxon>
        <taxon>Pseudomonadati</taxon>
        <taxon>Bacteroidota</taxon>
        <taxon>Cytophagia</taxon>
        <taxon>Cytophagales</taxon>
        <taxon>Hymenobacteraceae</taxon>
        <taxon>Hymenobacter</taxon>
    </lineage>
</organism>
<dbReference type="Proteomes" id="UP000637774">
    <property type="component" value="Unassembled WGS sequence"/>
</dbReference>
<gene>
    <name evidence="2" type="ORF">GCM10011495_12740</name>
</gene>
<evidence type="ECO:0000313" key="2">
    <source>
        <dbReference type="EMBL" id="GGH83271.1"/>
    </source>
</evidence>
<evidence type="ECO:0008006" key="4">
    <source>
        <dbReference type="Google" id="ProtNLM"/>
    </source>
</evidence>
<keyword evidence="3" id="KW-1185">Reference proteome</keyword>
<accession>A0ABQ1ZZK6</accession>
<comment type="caution">
    <text evidence="2">The sequence shown here is derived from an EMBL/GenBank/DDBJ whole genome shotgun (WGS) entry which is preliminary data.</text>
</comment>
<evidence type="ECO:0000313" key="3">
    <source>
        <dbReference type="Proteomes" id="UP000637774"/>
    </source>
</evidence>
<feature type="signal peptide" evidence="1">
    <location>
        <begin position="1"/>
        <end position="23"/>
    </location>
</feature>
<dbReference type="RefSeq" id="WP_188561217.1">
    <property type="nucleotide sequence ID" value="NZ_BMGY01000008.1"/>
</dbReference>
<keyword evidence="1" id="KW-0732">Signal</keyword>
<feature type="chain" id="PRO_5046772175" description="Outer membrane protein beta-barrel domain-containing protein" evidence="1">
    <location>
        <begin position="24"/>
        <end position="324"/>
    </location>
</feature>
<reference evidence="3" key="1">
    <citation type="journal article" date="2019" name="Int. J. Syst. Evol. Microbiol.">
        <title>The Global Catalogue of Microorganisms (GCM) 10K type strain sequencing project: providing services to taxonomists for standard genome sequencing and annotation.</title>
        <authorList>
            <consortium name="The Broad Institute Genomics Platform"/>
            <consortium name="The Broad Institute Genome Sequencing Center for Infectious Disease"/>
            <person name="Wu L."/>
            <person name="Ma J."/>
        </authorList>
    </citation>
    <scope>NUCLEOTIDE SEQUENCE [LARGE SCALE GENOMIC DNA]</scope>
    <source>
        <strain evidence="3">CGMCC 1.14966</strain>
    </source>
</reference>
<protein>
    <recommendedName>
        <fullName evidence="4">Outer membrane protein beta-barrel domain-containing protein</fullName>
    </recommendedName>
</protein>
<sequence length="324" mass="34698">MKKILSFWSLLLAFVLTNAAAVAQTVPPVLNAPPVAAPPAVPALPNDKTPGELLGRRYDVELQSGTSFSGVLRAANAEELEFETTDLGVVKVPRANVKRLAMLTGKHNYFDIGNGNRIFFAPTGRGLRQGEGSLQVVSLFLVGANYGVNQYISVGGYVSLIPGFGINQLLVLTPKITLPVSERFGVGAGVLYLRIPTFGFSSNRRQSFGAGILYGTATYGSADNNFTAGLGYGFFEQEIGSEPVFQFGGQTRVSRRLSLLSENYLINEAGMGGLYGVKINWPRTSFGVAAAYTLNFSAANDVGSGTGIIPVYYDFTYRFGKTGR</sequence>
<name>A0ABQ1ZZK6_9BACT</name>